<evidence type="ECO:0000313" key="2">
    <source>
        <dbReference type="Proteomes" id="UP001312865"/>
    </source>
</evidence>
<proteinExistence type="predicted"/>
<evidence type="ECO:0000313" key="1">
    <source>
        <dbReference type="EMBL" id="MEI5906496.1"/>
    </source>
</evidence>
<dbReference type="EMBL" id="JBBAXC010000003">
    <property type="protein sequence ID" value="MEI5906496.1"/>
    <property type="molecule type" value="Genomic_DNA"/>
</dbReference>
<sequence>MENHHRTLLLEGQSRAYITGTVEYMNNQWVFFDDESDEATMLDFFTSHEIEVYYHGHWKRGILQENGELKFQAESFSLRENDSVRIRKNLTLSLEMLLDELNDDAFLQFITTLNSLQFSIYDCIFCHNHLSFLEERKVRQGVNFITFDNGDEICGVQHHFSYYQKQRDRFEFTKSTGKRIIIERFE</sequence>
<name>A0ABU8HB83_9BACI</name>
<gene>
    <name evidence="1" type="ORF">WAK64_05430</name>
</gene>
<reference evidence="1 2" key="1">
    <citation type="journal article" date="2018" name="J. Microbiol.">
        <title>Bacillus spongiae sp. nov., isolated from sponge of Jeju Island.</title>
        <authorList>
            <person name="Lee G.E."/>
            <person name="Im W.T."/>
            <person name="Park J.S."/>
        </authorList>
    </citation>
    <scope>NUCLEOTIDE SEQUENCE [LARGE SCALE GENOMIC DNA]</scope>
    <source>
        <strain evidence="1 2">135PIL107-10</strain>
    </source>
</reference>
<comment type="caution">
    <text evidence="1">The sequence shown here is derived from an EMBL/GenBank/DDBJ whole genome shotgun (WGS) entry which is preliminary data.</text>
</comment>
<accession>A0ABU8HB83</accession>
<keyword evidence="2" id="KW-1185">Reference proteome</keyword>
<protein>
    <submittedName>
        <fullName evidence="1">DUF2777 domain-containing protein</fullName>
    </submittedName>
</protein>
<dbReference type="Proteomes" id="UP001312865">
    <property type="component" value="Unassembled WGS sequence"/>
</dbReference>
<dbReference type="Pfam" id="PF10949">
    <property type="entry name" value="DUF2777"/>
    <property type="match status" value="1"/>
</dbReference>
<dbReference type="InterPro" id="IPR024488">
    <property type="entry name" value="DUF2777"/>
</dbReference>
<dbReference type="RefSeq" id="WP_336585925.1">
    <property type="nucleotide sequence ID" value="NZ_JBBAXC010000003.1"/>
</dbReference>
<organism evidence="1 2">
    <name type="scientific">Bacillus spongiae</name>
    <dbReference type="NCBI Taxonomy" id="2683610"/>
    <lineage>
        <taxon>Bacteria</taxon>
        <taxon>Bacillati</taxon>
        <taxon>Bacillota</taxon>
        <taxon>Bacilli</taxon>
        <taxon>Bacillales</taxon>
        <taxon>Bacillaceae</taxon>
        <taxon>Bacillus</taxon>
    </lineage>
</organism>